<accession>A0A067DS23</accession>
<dbReference type="PANTHER" id="PTHR35099:SF10">
    <property type="entry name" value="BZIP DOMAIN-CONTAINING PROTEIN"/>
    <property type="match status" value="1"/>
</dbReference>
<keyword evidence="3" id="KW-1185">Reference proteome</keyword>
<evidence type="ECO:0000256" key="1">
    <source>
        <dbReference type="SAM" id="Coils"/>
    </source>
</evidence>
<feature type="coiled-coil region" evidence="1">
    <location>
        <begin position="19"/>
        <end position="60"/>
    </location>
</feature>
<keyword evidence="1" id="KW-0175">Coiled coil</keyword>
<evidence type="ECO:0000313" key="3">
    <source>
        <dbReference type="Proteomes" id="UP000027120"/>
    </source>
</evidence>
<sequence>VVATGETTAAKRSRKKKTLAELKEEEGLLLKERRNLKNKLATLRLSFEQQRAENESLKRMKWKGNYCDL</sequence>
<dbReference type="AlphaFoldDB" id="A0A067DS23"/>
<gene>
    <name evidence="2" type="ORF">CISIN_1g0302882mg</name>
</gene>
<dbReference type="EMBL" id="KK785554">
    <property type="protein sequence ID" value="KDO41827.1"/>
    <property type="molecule type" value="Genomic_DNA"/>
</dbReference>
<feature type="non-terminal residue" evidence="2">
    <location>
        <position position="1"/>
    </location>
</feature>
<name>A0A067DS23_CITSI</name>
<dbReference type="PANTHER" id="PTHR35099">
    <property type="entry name" value="OS02G0182700 PROTEIN"/>
    <property type="match status" value="1"/>
</dbReference>
<reference evidence="2 3" key="1">
    <citation type="submission" date="2014-04" db="EMBL/GenBank/DDBJ databases">
        <authorList>
            <consortium name="International Citrus Genome Consortium"/>
            <person name="Gmitter F."/>
            <person name="Chen C."/>
            <person name="Farmerie W."/>
            <person name="Harkins T."/>
            <person name="Desany B."/>
            <person name="Mohiuddin M."/>
            <person name="Kodira C."/>
            <person name="Borodovsky M."/>
            <person name="Lomsadze A."/>
            <person name="Burns P."/>
            <person name="Jenkins J."/>
            <person name="Prochnik S."/>
            <person name="Shu S."/>
            <person name="Chapman J."/>
            <person name="Pitluck S."/>
            <person name="Schmutz J."/>
            <person name="Rokhsar D."/>
        </authorList>
    </citation>
    <scope>NUCLEOTIDE SEQUENCE</scope>
</reference>
<dbReference type="STRING" id="2711.A0A067DS23"/>
<proteinExistence type="predicted"/>
<protein>
    <submittedName>
        <fullName evidence="2">Uncharacterized protein</fullName>
    </submittedName>
</protein>
<evidence type="ECO:0000313" key="2">
    <source>
        <dbReference type="EMBL" id="KDO41827.1"/>
    </source>
</evidence>
<dbReference type="Proteomes" id="UP000027120">
    <property type="component" value="Unassembled WGS sequence"/>
</dbReference>
<organism evidence="2 3">
    <name type="scientific">Citrus sinensis</name>
    <name type="common">Sweet orange</name>
    <name type="synonym">Citrus aurantium var. sinensis</name>
    <dbReference type="NCBI Taxonomy" id="2711"/>
    <lineage>
        <taxon>Eukaryota</taxon>
        <taxon>Viridiplantae</taxon>
        <taxon>Streptophyta</taxon>
        <taxon>Embryophyta</taxon>
        <taxon>Tracheophyta</taxon>
        <taxon>Spermatophyta</taxon>
        <taxon>Magnoliopsida</taxon>
        <taxon>eudicotyledons</taxon>
        <taxon>Gunneridae</taxon>
        <taxon>Pentapetalae</taxon>
        <taxon>rosids</taxon>
        <taxon>malvids</taxon>
        <taxon>Sapindales</taxon>
        <taxon>Rutaceae</taxon>
        <taxon>Aurantioideae</taxon>
        <taxon>Citrus</taxon>
    </lineage>
</organism>